<dbReference type="Pfam" id="PF01734">
    <property type="entry name" value="Patatin"/>
    <property type="match status" value="1"/>
</dbReference>
<dbReference type="Proteomes" id="UP000596427">
    <property type="component" value="Chromosome"/>
</dbReference>
<feature type="short sequence motif" description="GXSXG" evidence="6">
    <location>
        <begin position="459"/>
        <end position="463"/>
    </location>
</feature>
<feature type="short sequence motif" description="DGA/G" evidence="6">
    <location>
        <begin position="614"/>
        <end position="616"/>
    </location>
</feature>
<dbReference type="SUPFAM" id="SSF51905">
    <property type="entry name" value="FAD/NAD(P)-binding domain"/>
    <property type="match status" value="2"/>
</dbReference>
<dbReference type="InterPro" id="IPR016035">
    <property type="entry name" value="Acyl_Trfase/lysoPLipase"/>
</dbReference>
<dbReference type="Pfam" id="PF07992">
    <property type="entry name" value="Pyr_redox_2"/>
    <property type="match status" value="1"/>
</dbReference>
<dbReference type="InterPro" id="IPR050446">
    <property type="entry name" value="FAD-oxidoreductase/Apoptosis"/>
</dbReference>
<evidence type="ECO:0000256" key="3">
    <source>
        <dbReference type="ARBA" id="ARBA00022827"/>
    </source>
</evidence>
<keyword evidence="6" id="KW-0378">Hydrolase</keyword>
<dbReference type="EMBL" id="CP063362">
    <property type="protein sequence ID" value="QRG07218.1"/>
    <property type="molecule type" value="Genomic_DNA"/>
</dbReference>
<keyword evidence="6" id="KW-0442">Lipid degradation</keyword>
<dbReference type="InterPro" id="IPR021095">
    <property type="entry name" value="DUF3734"/>
</dbReference>
<dbReference type="GO" id="GO:0005737">
    <property type="term" value="C:cytoplasm"/>
    <property type="evidence" value="ECO:0007669"/>
    <property type="project" value="TreeGrafter"/>
</dbReference>
<dbReference type="GO" id="GO:0016651">
    <property type="term" value="F:oxidoreductase activity, acting on NAD(P)H"/>
    <property type="evidence" value="ECO:0007669"/>
    <property type="project" value="TreeGrafter"/>
</dbReference>
<feature type="active site" description="Proton acceptor" evidence="6">
    <location>
        <position position="614"/>
    </location>
</feature>
<sequence length="765" mass="81998">MTEAAEGAGSNRPAPRHVDFLLVGGGLASAVAAQTLRAEGAAGSILILCAEDVPPYHHPPLSKHLLTGTEGEARIFVHPESFYGEHDIELALDARVVGVDTAQQIVTTAGGEEIGYGQLLIATGATPKLLTVPGASLPGVFSLRRKTDADAIRMAIPQAKHAVVLGGSFLGMEIAMSLVDAGLKVTIIEQGPVLLRHLEAPDLSRYFERYAEGRGATVILNDTAAALNGRERVEEVETVAGRHVPCDLVVVSIGVAPATDFLAGSSIALDGGYVVVDALLRTSAPNVFAAGDVTTFYDPVFARRRHIEHWDNAVKQGRLAARNMMGRRLRYDEVSYFFCEVGDIGFNVLGATEEADAWVARGALDQGSFALFYLKGDVPRALFSVGRPADETRVAEGLIRHRVGLGDVKDRLGESAFVLDHIPTQTALILQGGGALGAFECGVVKALEEEGIFPDIVAGVSIGALNGAVIAGNPRYPTQALEAFWADLAVTTPNVPFTELRRAAAAARILTLGVPNFFTPRWGLPPYGPADWAANWTSCYDTTPMKALLAKYVDFAALKDSPVRLLVSAVNVMTATLDVFDSYVDDLTPDHVLASGSLPPGFPWTMVDGKAYWDGGIISNSPLDLVIDRCGPDGKRVFVVDLFSGERALPTNMLEVLARRDEIVYAERVLSDLRHRETVEAYRRLIDHILARLDPDESGRIKRIPAYIQLMGDGATTTITRFVRAGAAGEHSSRDYDFSDVAIKANQAEGYAVARKTLGRASPQG</sequence>
<dbReference type="RefSeq" id="WP_203194131.1">
    <property type="nucleotide sequence ID" value="NZ_CP063362.1"/>
</dbReference>
<evidence type="ECO:0000313" key="8">
    <source>
        <dbReference type="EMBL" id="QRG07218.1"/>
    </source>
</evidence>
<dbReference type="PROSITE" id="PS51635">
    <property type="entry name" value="PNPLA"/>
    <property type="match status" value="1"/>
</dbReference>
<evidence type="ECO:0000256" key="5">
    <source>
        <dbReference type="ARBA" id="ARBA00023098"/>
    </source>
</evidence>
<protein>
    <submittedName>
        <fullName evidence="8">FAD-dependent oxidoreductase</fullName>
    </submittedName>
</protein>
<gene>
    <name evidence="8" type="ORF">EZH22_01900</name>
</gene>
<evidence type="ECO:0000256" key="1">
    <source>
        <dbReference type="ARBA" id="ARBA00001974"/>
    </source>
</evidence>
<organism evidence="8 9">
    <name type="scientific">Xanthobacter dioxanivorans</name>
    <dbReference type="NCBI Taxonomy" id="2528964"/>
    <lineage>
        <taxon>Bacteria</taxon>
        <taxon>Pseudomonadati</taxon>
        <taxon>Pseudomonadota</taxon>
        <taxon>Alphaproteobacteria</taxon>
        <taxon>Hyphomicrobiales</taxon>
        <taxon>Xanthobacteraceae</taxon>
        <taxon>Xanthobacter</taxon>
    </lineage>
</organism>
<dbReference type="Gene3D" id="3.50.50.60">
    <property type="entry name" value="FAD/NAD(P)-binding domain"/>
    <property type="match status" value="2"/>
</dbReference>
<feature type="active site" description="Nucleophile" evidence="6">
    <location>
        <position position="461"/>
    </location>
</feature>
<keyword evidence="9" id="KW-1185">Reference proteome</keyword>
<dbReference type="Pfam" id="PF12536">
    <property type="entry name" value="DUF3734"/>
    <property type="match status" value="1"/>
</dbReference>
<dbReference type="AlphaFoldDB" id="A0A974PPV8"/>
<dbReference type="PRINTS" id="PR00368">
    <property type="entry name" value="FADPNR"/>
</dbReference>
<dbReference type="InterPro" id="IPR002641">
    <property type="entry name" value="PNPLA_dom"/>
</dbReference>
<dbReference type="PANTHER" id="PTHR43557">
    <property type="entry name" value="APOPTOSIS-INDUCING FACTOR 1"/>
    <property type="match status" value="1"/>
</dbReference>
<dbReference type="GO" id="GO:0016787">
    <property type="term" value="F:hydrolase activity"/>
    <property type="evidence" value="ECO:0007669"/>
    <property type="project" value="UniProtKB-UniRule"/>
</dbReference>
<keyword evidence="5 6" id="KW-0443">Lipid metabolism</keyword>
<keyword evidence="2" id="KW-0285">Flavoprotein</keyword>
<accession>A0A974PPV8</accession>
<keyword evidence="3" id="KW-0274">FAD</keyword>
<evidence type="ECO:0000256" key="6">
    <source>
        <dbReference type="PROSITE-ProRule" id="PRU01161"/>
    </source>
</evidence>
<dbReference type="InterPro" id="IPR036188">
    <property type="entry name" value="FAD/NAD-bd_sf"/>
</dbReference>
<dbReference type="PRINTS" id="PR00411">
    <property type="entry name" value="PNDRDTASEI"/>
</dbReference>
<evidence type="ECO:0000256" key="2">
    <source>
        <dbReference type="ARBA" id="ARBA00022630"/>
    </source>
</evidence>
<comment type="cofactor">
    <cofactor evidence="1">
        <name>FAD</name>
        <dbReference type="ChEBI" id="CHEBI:57692"/>
    </cofactor>
</comment>
<keyword evidence="4" id="KW-0560">Oxidoreductase</keyword>
<evidence type="ECO:0000256" key="4">
    <source>
        <dbReference type="ARBA" id="ARBA00023002"/>
    </source>
</evidence>
<evidence type="ECO:0000259" key="7">
    <source>
        <dbReference type="PROSITE" id="PS51635"/>
    </source>
</evidence>
<reference evidence="8 9" key="1">
    <citation type="submission" date="2020-10" db="EMBL/GenBank/DDBJ databases">
        <title>Degradation of 1,4-Dioxane by Xanthobacter sp. YN2, via a Novel Group-2 Soluble Di-Iron Monooxygenase.</title>
        <authorList>
            <person name="Ma F."/>
            <person name="Wang Y."/>
            <person name="Yang J."/>
            <person name="Guo H."/>
            <person name="Su D."/>
            <person name="Yu L."/>
        </authorList>
    </citation>
    <scope>NUCLEOTIDE SEQUENCE [LARGE SCALE GENOMIC DNA]</scope>
    <source>
        <strain evidence="8 9">YN2</strain>
    </source>
</reference>
<dbReference type="GO" id="GO:0016042">
    <property type="term" value="P:lipid catabolic process"/>
    <property type="evidence" value="ECO:0007669"/>
    <property type="project" value="UniProtKB-UniRule"/>
</dbReference>
<dbReference type="PANTHER" id="PTHR43557:SF2">
    <property type="entry name" value="RIESKE DOMAIN-CONTAINING PROTEIN-RELATED"/>
    <property type="match status" value="1"/>
</dbReference>
<dbReference type="SUPFAM" id="SSF55424">
    <property type="entry name" value="FAD/NAD-linked reductases, dimerisation (C-terminal) domain"/>
    <property type="match status" value="1"/>
</dbReference>
<dbReference type="KEGG" id="xdi:EZH22_01900"/>
<proteinExistence type="predicted"/>
<dbReference type="InterPro" id="IPR016156">
    <property type="entry name" value="FAD/NAD-linked_Rdtase_dimer_sf"/>
</dbReference>
<evidence type="ECO:0000313" key="9">
    <source>
        <dbReference type="Proteomes" id="UP000596427"/>
    </source>
</evidence>
<dbReference type="Gene3D" id="3.40.1090.10">
    <property type="entry name" value="Cytosolic phospholipase A2 catalytic domain"/>
    <property type="match status" value="2"/>
</dbReference>
<name>A0A974PPV8_9HYPH</name>
<dbReference type="SUPFAM" id="SSF52151">
    <property type="entry name" value="FabD/lysophospholipase-like"/>
    <property type="match status" value="1"/>
</dbReference>
<dbReference type="InterPro" id="IPR023753">
    <property type="entry name" value="FAD/NAD-binding_dom"/>
</dbReference>
<feature type="domain" description="PNPLA" evidence="7">
    <location>
        <begin position="428"/>
        <end position="627"/>
    </location>
</feature>
<dbReference type="Gene3D" id="3.30.390.30">
    <property type="match status" value="1"/>
</dbReference>
<dbReference type="CDD" id="cd07209">
    <property type="entry name" value="Pat_hypo_Ecoli_Z1214_like"/>
    <property type="match status" value="1"/>
</dbReference>
<feature type="short sequence motif" description="GXGXXG" evidence="6">
    <location>
        <begin position="432"/>
        <end position="437"/>
    </location>
</feature>